<gene>
    <name evidence="1" type="ORF">RM812_30245</name>
</gene>
<sequence>MTSALIRAARTAQHRAARAALAVGPHHPLARLLLAAAAMAAAAAWDAGHCVTDLHHSRQ</sequence>
<name>A0ABU3AZE8_9ACTN</name>
<accession>A0ABU3AZE8</accession>
<protein>
    <submittedName>
        <fullName evidence="1">Uncharacterized protein</fullName>
    </submittedName>
</protein>
<keyword evidence="2" id="KW-1185">Reference proteome</keyword>
<dbReference type="EMBL" id="JAVRFH010000040">
    <property type="protein sequence ID" value="MDT0614458.1"/>
    <property type="molecule type" value="Genomic_DNA"/>
</dbReference>
<evidence type="ECO:0000313" key="1">
    <source>
        <dbReference type="EMBL" id="MDT0614458.1"/>
    </source>
</evidence>
<proteinExistence type="predicted"/>
<evidence type="ECO:0000313" key="2">
    <source>
        <dbReference type="Proteomes" id="UP001180724"/>
    </source>
</evidence>
<organism evidence="1 2">
    <name type="scientific">Streptomyces lancefieldiae</name>
    <dbReference type="NCBI Taxonomy" id="3075520"/>
    <lineage>
        <taxon>Bacteria</taxon>
        <taxon>Bacillati</taxon>
        <taxon>Actinomycetota</taxon>
        <taxon>Actinomycetes</taxon>
        <taxon>Kitasatosporales</taxon>
        <taxon>Streptomycetaceae</taxon>
        <taxon>Streptomyces</taxon>
    </lineage>
</organism>
<reference evidence="1" key="1">
    <citation type="submission" date="2024-05" db="EMBL/GenBank/DDBJ databases">
        <title>30 novel species of actinomycetes from the DSMZ collection.</title>
        <authorList>
            <person name="Nouioui I."/>
        </authorList>
    </citation>
    <scope>NUCLEOTIDE SEQUENCE</scope>
    <source>
        <strain evidence="1">DSM 40712</strain>
    </source>
</reference>
<dbReference type="RefSeq" id="WP_311579366.1">
    <property type="nucleotide sequence ID" value="NZ_JAVRFH010000040.1"/>
</dbReference>
<dbReference type="Proteomes" id="UP001180724">
    <property type="component" value="Unassembled WGS sequence"/>
</dbReference>
<comment type="caution">
    <text evidence="1">The sequence shown here is derived from an EMBL/GenBank/DDBJ whole genome shotgun (WGS) entry which is preliminary data.</text>
</comment>